<keyword evidence="2" id="KW-1185">Reference proteome</keyword>
<reference evidence="1 2" key="1">
    <citation type="journal article" date="2021" name="bioRxiv">
        <title>The Gossypium anomalum genome as a resource for cotton improvement and evolutionary analysis of hybrid incompatibility.</title>
        <authorList>
            <person name="Grover C.E."/>
            <person name="Yuan D."/>
            <person name="Arick M.A."/>
            <person name="Miller E.R."/>
            <person name="Hu G."/>
            <person name="Peterson D.G."/>
            <person name="Wendel J.F."/>
            <person name="Udall J.A."/>
        </authorList>
    </citation>
    <scope>NUCLEOTIDE SEQUENCE [LARGE SCALE GENOMIC DNA]</scope>
    <source>
        <strain evidence="1">JFW-Udall</strain>
        <tissue evidence="1">Leaf</tissue>
    </source>
</reference>
<evidence type="ECO:0000313" key="2">
    <source>
        <dbReference type="Proteomes" id="UP000701853"/>
    </source>
</evidence>
<name>A0A8J6D993_9ROSI</name>
<organism evidence="1 2">
    <name type="scientific">Gossypium anomalum</name>
    <dbReference type="NCBI Taxonomy" id="47600"/>
    <lineage>
        <taxon>Eukaryota</taxon>
        <taxon>Viridiplantae</taxon>
        <taxon>Streptophyta</taxon>
        <taxon>Embryophyta</taxon>
        <taxon>Tracheophyta</taxon>
        <taxon>Spermatophyta</taxon>
        <taxon>Magnoliopsida</taxon>
        <taxon>eudicotyledons</taxon>
        <taxon>Gunneridae</taxon>
        <taxon>Pentapetalae</taxon>
        <taxon>rosids</taxon>
        <taxon>malvids</taxon>
        <taxon>Malvales</taxon>
        <taxon>Malvaceae</taxon>
        <taxon>Malvoideae</taxon>
        <taxon>Gossypium</taxon>
    </lineage>
</organism>
<proteinExistence type="predicted"/>
<evidence type="ECO:0000313" key="1">
    <source>
        <dbReference type="EMBL" id="KAG8498485.1"/>
    </source>
</evidence>
<sequence length="115" mass="13373">MTEFFGTTLIYFWSHPSLSNPPSHSLSVLFQPTPPQKPGLPQSSIPVVRGAILLWPKYAQRYLPDKGVSFHTVMSKAQIFPKFDNMQTRPGFCHCRRRYIFTRVNTCCHYKSLYF</sequence>
<dbReference type="EMBL" id="JAHUZN010000003">
    <property type="protein sequence ID" value="KAG8498485.1"/>
    <property type="molecule type" value="Genomic_DNA"/>
</dbReference>
<dbReference type="Proteomes" id="UP000701853">
    <property type="component" value="Chromosome 3"/>
</dbReference>
<dbReference type="AlphaFoldDB" id="A0A8J6D993"/>
<comment type="caution">
    <text evidence="1">The sequence shown here is derived from an EMBL/GenBank/DDBJ whole genome shotgun (WGS) entry which is preliminary data.</text>
</comment>
<accession>A0A8J6D993</accession>
<gene>
    <name evidence="1" type="ORF">CXB51_005029</name>
</gene>
<protein>
    <submittedName>
        <fullName evidence="1">Uncharacterized protein</fullName>
    </submittedName>
</protein>